<protein>
    <submittedName>
        <fullName evidence="2">Uncharacterized protein</fullName>
    </submittedName>
</protein>
<accession>A0A9Q0S5U2</accession>
<gene>
    <name evidence="2" type="ORF">Bhyg_01450</name>
</gene>
<reference evidence="2" key="1">
    <citation type="submission" date="2022-07" db="EMBL/GenBank/DDBJ databases">
        <authorList>
            <person name="Trinca V."/>
            <person name="Uliana J.V.C."/>
            <person name="Torres T.T."/>
            <person name="Ward R.J."/>
            <person name="Monesi N."/>
        </authorList>
    </citation>
    <scope>NUCLEOTIDE SEQUENCE</scope>
    <source>
        <strain evidence="2">HSMRA1968</strain>
        <tissue evidence="2">Whole embryos</tissue>
    </source>
</reference>
<keyword evidence="3" id="KW-1185">Reference proteome</keyword>
<keyword evidence="1" id="KW-0812">Transmembrane</keyword>
<dbReference type="EMBL" id="WJQU01000001">
    <property type="protein sequence ID" value="KAJ6646239.1"/>
    <property type="molecule type" value="Genomic_DNA"/>
</dbReference>
<comment type="caution">
    <text evidence="2">The sequence shown here is derived from an EMBL/GenBank/DDBJ whole genome shotgun (WGS) entry which is preliminary data.</text>
</comment>
<organism evidence="2 3">
    <name type="scientific">Pseudolycoriella hygida</name>
    <dbReference type="NCBI Taxonomy" id="35572"/>
    <lineage>
        <taxon>Eukaryota</taxon>
        <taxon>Metazoa</taxon>
        <taxon>Ecdysozoa</taxon>
        <taxon>Arthropoda</taxon>
        <taxon>Hexapoda</taxon>
        <taxon>Insecta</taxon>
        <taxon>Pterygota</taxon>
        <taxon>Neoptera</taxon>
        <taxon>Endopterygota</taxon>
        <taxon>Diptera</taxon>
        <taxon>Nematocera</taxon>
        <taxon>Sciaroidea</taxon>
        <taxon>Sciaridae</taxon>
        <taxon>Pseudolycoriella</taxon>
    </lineage>
</organism>
<dbReference type="Proteomes" id="UP001151699">
    <property type="component" value="Chromosome A"/>
</dbReference>
<keyword evidence="1" id="KW-1133">Transmembrane helix</keyword>
<feature type="transmembrane region" description="Helical" evidence="1">
    <location>
        <begin position="114"/>
        <end position="131"/>
    </location>
</feature>
<evidence type="ECO:0000256" key="1">
    <source>
        <dbReference type="SAM" id="Phobius"/>
    </source>
</evidence>
<evidence type="ECO:0000313" key="2">
    <source>
        <dbReference type="EMBL" id="KAJ6646239.1"/>
    </source>
</evidence>
<dbReference type="AlphaFoldDB" id="A0A9Q0S5U2"/>
<name>A0A9Q0S5U2_9DIPT</name>
<sequence>MKYNSAEYCEFTCPLKQTSLHQSAGSLKSIINNHQYRLLKKTFRTEPVFIYFESSDAPCTMYINCRPSNQYNLLSQSLPCVLITLKEMIVTQHETLCCVLNSDQIIIFIEANELIPALILLYMIFSIVIIASKSLRACLMNVKKCIYMSSSEGADACPIHDGFLQALLHLQNTCGFVTIPHQPNKRCTCSLHRILIKETFERNVLDSKKLPHYRYN</sequence>
<evidence type="ECO:0000313" key="3">
    <source>
        <dbReference type="Proteomes" id="UP001151699"/>
    </source>
</evidence>
<keyword evidence="1" id="KW-0472">Membrane</keyword>
<proteinExistence type="predicted"/>